<dbReference type="GeneID" id="94196961"/>
<proteinExistence type="predicted"/>
<reference evidence="1 2" key="1">
    <citation type="submission" date="2021-06" db="EMBL/GenBank/DDBJ databases">
        <title>Genome sequence of Babesia caballi.</title>
        <authorList>
            <person name="Yamagishi J."/>
            <person name="Kidaka T."/>
            <person name="Ochi A."/>
        </authorList>
    </citation>
    <scope>NUCLEOTIDE SEQUENCE [LARGE SCALE GENOMIC DNA]</scope>
    <source>
        <strain evidence="1">USDA-D6B2</strain>
    </source>
</reference>
<name>A0AAV4M0Q3_BABCB</name>
<evidence type="ECO:0000313" key="1">
    <source>
        <dbReference type="EMBL" id="GIX65480.1"/>
    </source>
</evidence>
<sequence>MSRQKGAHHGAKTAEIKAVGATGQCGESRVAGEGGGDGAGYSRMYVSVVMGSGLPEVSRPMGGTCDEEECVEYEANVDGPETREVTEEVFAEEEEEVVDGFQ</sequence>
<keyword evidence="2" id="KW-1185">Reference proteome</keyword>
<organism evidence="1 2">
    <name type="scientific">Babesia caballi</name>
    <dbReference type="NCBI Taxonomy" id="5871"/>
    <lineage>
        <taxon>Eukaryota</taxon>
        <taxon>Sar</taxon>
        <taxon>Alveolata</taxon>
        <taxon>Apicomplexa</taxon>
        <taxon>Aconoidasida</taxon>
        <taxon>Piroplasmida</taxon>
        <taxon>Babesiidae</taxon>
        <taxon>Babesia</taxon>
    </lineage>
</organism>
<evidence type="ECO:0000313" key="2">
    <source>
        <dbReference type="Proteomes" id="UP001497744"/>
    </source>
</evidence>
<dbReference type="EMBL" id="BPLF01000005">
    <property type="protein sequence ID" value="GIX65480.1"/>
    <property type="molecule type" value="Genomic_DNA"/>
</dbReference>
<dbReference type="RefSeq" id="XP_067717549.1">
    <property type="nucleotide sequence ID" value="XM_067861448.1"/>
</dbReference>
<dbReference type="AlphaFoldDB" id="A0AAV4M0Q3"/>
<protein>
    <submittedName>
        <fullName evidence="1">Exosortase A</fullName>
    </submittedName>
</protein>
<gene>
    <name evidence="1" type="ORF">BcabD6B2_49150</name>
</gene>
<accession>A0AAV4M0Q3</accession>
<dbReference type="Proteomes" id="UP001497744">
    <property type="component" value="Unassembled WGS sequence"/>
</dbReference>
<comment type="caution">
    <text evidence="1">The sequence shown here is derived from an EMBL/GenBank/DDBJ whole genome shotgun (WGS) entry which is preliminary data.</text>
</comment>